<organism evidence="2 3">
    <name type="scientific">Pseudomonas syringae</name>
    <dbReference type="NCBI Taxonomy" id="317"/>
    <lineage>
        <taxon>Bacteria</taxon>
        <taxon>Pseudomonadati</taxon>
        <taxon>Pseudomonadota</taxon>
        <taxon>Gammaproteobacteria</taxon>
        <taxon>Pseudomonadales</taxon>
        <taxon>Pseudomonadaceae</taxon>
        <taxon>Pseudomonas</taxon>
    </lineage>
</organism>
<feature type="transmembrane region" description="Helical" evidence="1">
    <location>
        <begin position="112"/>
        <end position="133"/>
    </location>
</feature>
<evidence type="ECO:0000313" key="2">
    <source>
        <dbReference type="EMBL" id="KNH30115.1"/>
    </source>
</evidence>
<feature type="transmembrane region" description="Helical" evidence="1">
    <location>
        <begin position="13"/>
        <end position="31"/>
    </location>
</feature>
<dbReference type="AlphaFoldDB" id="A0A0L1MNR1"/>
<evidence type="ECO:0000313" key="3">
    <source>
        <dbReference type="Proteomes" id="UP000036955"/>
    </source>
</evidence>
<protein>
    <submittedName>
        <fullName evidence="2">Membrane protein</fullName>
    </submittedName>
</protein>
<comment type="caution">
    <text evidence="2">The sequence shown here is derived from an EMBL/GenBank/DDBJ whole genome shotgun (WGS) entry which is preliminary data.</text>
</comment>
<feature type="transmembrane region" description="Helical" evidence="1">
    <location>
        <begin position="43"/>
        <end position="67"/>
    </location>
</feature>
<dbReference type="OrthoDB" id="4737921at2"/>
<proteinExistence type="predicted"/>
<reference evidence="2 3" key="1">
    <citation type="submission" date="2015-06" db="EMBL/GenBank/DDBJ databases">
        <authorList>
            <person name="Hoefler B.C."/>
            <person name="Straight P.D."/>
        </authorList>
    </citation>
    <scope>NUCLEOTIDE SEQUENCE [LARGE SCALE GENOMIC DNA]</scope>
    <source>
        <strain evidence="2 3">Riq4</strain>
    </source>
</reference>
<sequence>MPATAESRARTRAFARVIGPWLLIVPGIIAVRAPDMGPLAADFFASPLTVWFAGALLLFGGLLIIAFHQYWSSAAAVMISLFGWFLALRGAVLLAAPQLIERGVAASVRAPLLVQIGFGVAVLIGLWLTYVGWIAKPDASPAKGVL</sequence>
<dbReference type="Proteomes" id="UP000036955">
    <property type="component" value="Unassembled WGS sequence"/>
</dbReference>
<keyword evidence="1" id="KW-1133">Transmembrane helix</keyword>
<keyword evidence="1" id="KW-0812">Transmembrane</keyword>
<accession>A0A0L1MNR1</accession>
<evidence type="ECO:0000256" key="1">
    <source>
        <dbReference type="SAM" id="Phobius"/>
    </source>
</evidence>
<gene>
    <name evidence="2" type="ORF">ACS77_01245</name>
</gene>
<feature type="transmembrane region" description="Helical" evidence="1">
    <location>
        <begin position="74"/>
        <end position="100"/>
    </location>
</feature>
<name>A0A0L1MNR1_PSESX</name>
<keyword evidence="1" id="KW-0472">Membrane</keyword>
<dbReference type="PATRIC" id="fig|317.197.peg.1279"/>
<dbReference type="EMBL" id="LFQK01000002">
    <property type="protein sequence ID" value="KNH30115.1"/>
    <property type="molecule type" value="Genomic_DNA"/>
</dbReference>